<accession>A0A9W6V2H4</accession>
<evidence type="ECO:0000256" key="1">
    <source>
        <dbReference type="SAM" id="MobiDB-lite"/>
    </source>
</evidence>
<dbReference type="EMBL" id="BSSA01000011">
    <property type="protein sequence ID" value="GLW71253.1"/>
    <property type="molecule type" value="Genomic_DNA"/>
</dbReference>
<dbReference type="AlphaFoldDB" id="A0A9W6V2H4"/>
<evidence type="ECO:0000313" key="3">
    <source>
        <dbReference type="Proteomes" id="UP001165041"/>
    </source>
</evidence>
<feature type="compositionally biased region" description="Basic and acidic residues" evidence="1">
    <location>
        <begin position="60"/>
        <end position="69"/>
    </location>
</feature>
<comment type="caution">
    <text evidence="2">The sequence shown here is derived from an EMBL/GenBank/DDBJ whole genome shotgun (WGS) entry which is preliminary data.</text>
</comment>
<proteinExistence type="predicted"/>
<reference evidence="2" key="1">
    <citation type="submission" date="2023-02" db="EMBL/GenBank/DDBJ databases">
        <title>Kitasatospora phosalacinea NBRC 14627.</title>
        <authorList>
            <person name="Ichikawa N."/>
            <person name="Sato H."/>
            <person name="Tonouchi N."/>
        </authorList>
    </citation>
    <scope>NUCLEOTIDE SEQUENCE</scope>
    <source>
        <strain evidence="2">NBRC 14627</strain>
    </source>
</reference>
<name>A0A9W6V2H4_9ACTN</name>
<protein>
    <submittedName>
        <fullName evidence="2">Uncharacterized protein</fullName>
    </submittedName>
</protein>
<organism evidence="2 3">
    <name type="scientific">Kitasatospora phosalacinea</name>
    <dbReference type="NCBI Taxonomy" id="2065"/>
    <lineage>
        <taxon>Bacteria</taxon>
        <taxon>Bacillati</taxon>
        <taxon>Actinomycetota</taxon>
        <taxon>Actinomycetes</taxon>
        <taxon>Kitasatosporales</taxon>
        <taxon>Streptomycetaceae</taxon>
        <taxon>Kitasatospora</taxon>
    </lineage>
</organism>
<gene>
    <name evidence="2" type="ORF">Kpho02_35520</name>
</gene>
<evidence type="ECO:0000313" key="2">
    <source>
        <dbReference type="EMBL" id="GLW71253.1"/>
    </source>
</evidence>
<dbReference type="Proteomes" id="UP001165041">
    <property type="component" value="Unassembled WGS sequence"/>
</dbReference>
<feature type="region of interest" description="Disordered" evidence="1">
    <location>
        <begin position="20"/>
        <end position="82"/>
    </location>
</feature>
<sequence>MASVEPPEPELLQAVRAPMATQATATVRSARTGVPHSSDSHLKYGSGLYRTAPTAAQTVSERHRARTPERGAGPVSDDLAGG</sequence>